<dbReference type="Pfam" id="PF07596">
    <property type="entry name" value="SBP_bac_10"/>
    <property type="match status" value="1"/>
</dbReference>
<dbReference type="SUPFAM" id="SSF54523">
    <property type="entry name" value="Pili subunits"/>
    <property type="match status" value="1"/>
</dbReference>
<keyword evidence="4" id="KW-1185">Reference proteome</keyword>
<dbReference type="NCBIfam" id="TIGR02532">
    <property type="entry name" value="IV_pilin_GFxxxE"/>
    <property type="match status" value="1"/>
</dbReference>
<organism evidence="3 4">
    <name type="scientific">Anatilimnocola aggregata</name>
    <dbReference type="NCBI Taxonomy" id="2528021"/>
    <lineage>
        <taxon>Bacteria</taxon>
        <taxon>Pseudomonadati</taxon>
        <taxon>Planctomycetota</taxon>
        <taxon>Planctomycetia</taxon>
        <taxon>Pirellulales</taxon>
        <taxon>Pirellulaceae</taxon>
        <taxon>Anatilimnocola</taxon>
    </lineage>
</organism>
<proteinExistence type="predicted"/>
<dbReference type="EMBL" id="CP036274">
    <property type="protein sequence ID" value="QDU25978.1"/>
    <property type="molecule type" value="Genomic_DNA"/>
</dbReference>
<dbReference type="OrthoDB" id="255848at2"/>
<keyword evidence="1" id="KW-1133">Transmembrane helix</keyword>
<dbReference type="Proteomes" id="UP000315017">
    <property type="component" value="Chromosome"/>
</dbReference>
<sequence>MKISKLIRWQIAQRTDARRGFTLVELLVVIAIIGVLIALLLPAVQAAREAARRMQCANNLRQIGLASHNLHDTYQFLPPAFLGDSDEDKPNGFATWAALILPFAEGNNQYNKWDIKYRVADQVPEAYQTKIKMYFCPSRLSHVPSVNDFADPGGALSDYAGSFGTDNQGAKSNGAIIPNKPQVGVEAGTGKDYLIHWSGPITMAAISDGTSNTLMYGEKHVRPNSLRGKNEDRSIFSGVRNTHRRMAGVSPNGAEVRPLLPPDAKGAQANSSFGSSHPGICQFVMVDGSVQSLRLDLDVAILSKLAQRDDGEVVPAW</sequence>
<keyword evidence="1" id="KW-0812">Transmembrane</keyword>
<dbReference type="PROSITE" id="PS00409">
    <property type="entry name" value="PROKAR_NTER_METHYL"/>
    <property type="match status" value="1"/>
</dbReference>
<evidence type="ECO:0000256" key="1">
    <source>
        <dbReference type="SAM" id="Phobius"/>
    </source>
</evidence>
<feature type="transmembrane region" description="Helical" evidence="1">
    <location>
        <begin position="21"/>
        <end position="44"/>
    </location>
</feature>
<evidence type="ECO:0000259" key="2">
    <source>
        <dbReference type="Pfam" id="PF07596"/>
    </source>
</evidence>
<feature type="domain" description="DUF1559" evidence="2">
    <location>
        <begin position="45"/>
        <end position="293"/>
    </location>
</feature>
<dbReference type="PANTHER" id="PTHR30093">
    <property type="entry name" value="GENERAL SECRETION PATHWAY PROTEIN G"/>
    <property type="match status" value="1"/>
</dbReference>
<protein>
    <recommendedName>
        <fullName evidence="2">DUF1559 domain-containing protein</fullName>
    </recommendedName>
</protein>
<evidence type="ECO:0000313" key="3">
    <source>
        <dbReference type="EMBL" id="QDU25978.1"/>
    </source>
</evidence>
<dbReference type="Gene3D" id="3.30.700.10">
    <property type="entry name" value="Glycoprotein, Type 4 Pilin"/>
    <property type="match status" value="1"/>
</dbReference>
<accession>A0A517Y6V9</accession>
<dbReference type="NCBIfam" id="TIGR04294">
    <property type="entry name" value="pre_pil_HX9DG"/>
    <property type="match status" value="1"/>
</dbReference>
<dbReference type="PANTHER" id="PTHR30093:SF2">
    <property type="entry name" value="TYPE II SECRETION SYSTEM PROTEIN H"/>
    <property type="match status" value="1"/>
</dbReference>
<dbReference type="InterPro" id="IPR027558">
    <property type="entry name" value="Pre_pil_HX9DG_C"/>
</dbReference>
<name>A0A517Y6V9_9BACT</name>
<reference evidence="3 4" key="1">
    <citation type="submission" date="2019-02" db="EMBL/GenBank/DDBJ databases">
        <title>Deep-cultivation of Planctomycetes and their phenomic and genomic characterization uncovers novel biology.</title>
        <authorList>
            <person name="Wiegand S."/>
            <person name="Jogler M."/>
            <person name="Boedeker C."/>
            <person name="Pinto D."/>
            <person name="Vollmers J."/>
            <person name="Rivas-Marin E."/>
            <person name="Kohn T."/>
            <person name="Peeters S.H."/>
            <person name="Heuer A."/>
            <person name="Rast P."/>
            <person name="Oberbeckmann S."/>
            <person name="Bunk B."/>
            <person name="Jeske O."/>
            <person name="Meyerdierks A."/>
            <person name="Storesund J.E."/>
            <person name="Kallscheuer N."/>
            <person name="Luecker S."/>
            <person name="Lage O.M."/>
            <person name="Pohl T."/>
            <person name="Merkel B.J."/>
            <person name="Hornburger P."/>
            <person name="Mueller R.-W."/>
            <person name="Bruemmer F."/>
            <person name="Labrenz M."/>
            <person name="Spormann A.M."/>
            <person name="Op den Camp H."/>
            <person name="Overmann J."/>
            <person name="Amann R."/>
            <person name="Jetten M.S.M."/>
            <person name="Mascher T."/>
            <person name="Medema M.H."/>
            <person name="Devos D.P."/>
            <person name="Kaster A.-K."/>
            <person name="Ovreas L."/>
            <person name="Rohde M."/>
            <person name="Galperin M.Y."/>
            <person name="Jogler C."/>
        </authorList>
    </citation>
    <scope>NUCLEOTIDE SEQUENCE [LARGE SCALE GENOMIC DNA]</scope>
    <source>
        <strain evidence="3 4">ETA_A8</strain>
    </source>
</reference>
<dbReference type="KEGG" id="aagg:ETAA8_10500"/>
<gene>
    <name evidence="3" type="ORF">ETAA8_10500</name>
</gene>
<dbReference type="RefSeq" id="WP_145085798.1">
    <property type="nucleotide sequence ID" value="NZ_CP036274.1"/>
</dbReference>
<dbReference type="InterPro" id="IPR012902">
    <property type="entry name" value="N_methyl_site"/>
</dbReference>
<dbReference type="InterPro" id="IPR011453">
    <property type="entry name" value="DUF1559"/>
</dbReference>
<dbReference type="InterPro" id="IPR045584">
    <property type="entry name" value="Pilin-like"/>
</dbReference>
<keyword evidence="1" id="KW-0472">Membrane</keyword>
<evidence type="ECO:0000313" key="4">
    <source>
        <dbReference type="Proteomes" id="UP000315017"/>
    </source>
</evidence>
<dbReference type="AlphaFoldDB" id="A0A517Y6V9"/>
<dbReference type="Pfam" id="PF07963">
    <property type="entry name" value="N_methyl"/>
    <property type="match status" value="1"/>
</dbReference>